<feature type="chain" id="PRO_5005550380" description="Hydrophobin" evidence="1">
    <location>
        <begin position="21"/>
        <end position="117"/>
    </location>
</feature>
<name>A0A0L0VRF6_9BASI</name>
<gene>
    <name evidence="2" type="ORF">PSTG_04917</name>
</gene>
<dbReference type="AlphaFoldDB" id="A0A0L0VRF6"/>
<proteinExistence type="predicted"/>
<organism evidence="2 3">
    <name type="scientific">Puccinia striiformis f. sp. tritici PST-78</name>
    <dbReference type="NCBI Taxonomy" id="1165861"/>
    <lineage>
        <taxon>Eukaryota</taxon>
        <taxon>Fungi</taxon>
        <taxon>Dikarya</taxon>
        <taxon>Basidiomycota</taxon>
        <taxon>Pucciniomycotina</taxon>
        <taxon>Pucciniomycetes</taxon>
        <taxon>Pucciniales</taxon>
        <taxon>Pucciniaceae</taxon>
        <taxon>Puccinia</taxon>
    </lineage>
</organism>
<feature type="signal peptide" evidence="1">
    <location>
        <begin position="1"/>
        <end position="20"/>
    </location>
</feature>
<evidence type="ECO:0000313" key="3">
    <source>
        <dbReference type="Proteomes" id="UP000054564"/>
    </source>
</evidence>
<evidence type="ECO:0000313" key="2">
    <source>
        <dbReference type="EMBL" id="KNF01797.1"/>
    </source>
</evidence>
<dbReference type="EMBL" id="AJIL01000027">
    <property type="protein sequence ID" value="KNF01797.1"/>
    <property type="molecule type" value="Genomic_DNA"/>
</dbReference>
<comment type="caution">
    <text evidence="2">The sequence shown here is derived from an EMBL/GenBank/DDBJ whole genome shotgun (WGS) entry which is preliminary data.</text>
</comment>
<dbReference type="Proteomes" id="UP000054564">
    <property type="component" value="Unassembled WGS sequence"/>
</dbReference>
<evidence type="ECO:0000256" key="1">
    <source>
        <dbReference type="SAM" id="SignalP"/>
    </source>
</evidence>
<evidence type="ECO:0008006" key="4">
    <source>
        <dbReference type="Google" id="ProtNLM"/>
    </source>
</evidence>
<protein>
    <recommendedName>
        <fullName evidence="4">Hydrophobin</fullName>
    </recommendedName>
</protein>
<sequence length="117" mass="13152">MNLSNFFNSLLVVILIQGEALHVQSFGCKHEALTSGYTQAYCATYHDSRPPNKLERRRKKKPHIIPIRFDGYSIVKPTVSKTGDNSCKSSEQTCCSPDITGNWVPIEDYTNNCNAQL</sequence>
<keyword evidence="3" id="KW-1185">Reference proteome</keyword>
<dbReference type="OrthoDB" id="10323898at2759"/>
<reference evidence="3" key="1">
    <citation type="submission" date="2014-03" db="EMBL/GenBank/DDBJ databases">
        <title>The Genome Sequence of Puccinia striiformis f. sp. tritici PST-78.</title>
        <authorList>
            <consortium name="The Broad Institute Genome Sequencing Platform"/>
            <person name="Cuomo C."/>
            <person name="Hulbert S."/>
            <person name="Chen X."/>
            <person name="Walker B."/>
            <person name="Young S.K."/>
            <person name="Zeng Q."/>
            <person name="Gargeya S."/>
            <person name="Fitzgerald M."/>
            <person name="Haas B."/>
            <person name="Abouelleil A."/>
            <person name="Alvarado L."/>
            <person name="Arachchi H.M."/>
            <person name="Berlin A.M."/>
            <person name="Chapman S.B."/>
            <person name="Goldberg J."/>
            <person name="Griggs A."/>
            <person name="Gujja S."/>
            <person name="Hansen M."/>
            <person name="Howarth C."/>
            <person name="Imamovic A."/>
            <person name="Larimer J."/>
            <person name="McCowan C."/>
            <person name="Montmayeur A."/>
            <person name="Murphy C."/>
            <person name="Neiman D."/>
            <person name="Pearson M."/>
            <person name="Priest M."/>
            <person name="Roberts A."/>
            <person name="Saif S."/>
            <person name="Shea T."/>
            <person name="Sisk P."/>
            <person name="Sykes S."/>
            <person name="Wortman J."/>
            <person name="Nusbaum C."/>
            <person name="Birren B."/>
        </authorList>
    </citation>
    <scope>NUCLEOTIDE SEQUENCE [LARGE SCALE GENOMIC DNA]</scope>
    <source>
        <strain evidence="3">race PST-78</strain>
    </source>
</reference>
<keyword evidence="1" id="KW-0732">Signal</keyword>
<accession>A0A0L0VRF6</accession>